<feature type="non-terminal residue" evidence="2">
    <location>
        <position position="103"/>
    </location>
</feature>
<reference evidence="3" key="1">
    <citation type="journal article" date="2005" name="Nature">
        <title>The map-based sequence of the rice genome.</title>
        <authorList>
            <consortium name="International rice genome sequencing project (IRGSP)"/>
            <person name="Matsumoto T."/>
            <person name="Wu J."/>
            <person name="Kanamori H."/>
            <person name="Katayose Y."/>
            <person name="Fujisawa M."/>
            <person name="Namiki N."/>
            <person name="Mizuno H."/>
            <person name="Yamamoto K."/>
            <person name="Antonio B.A."/>
            <person name="Baba T."/>
            <person name="Sakata K."/>
            <person name="Nagamura Y."/>
            <person name="Aoki H."/>
            <person name="Arikawa K."/>
            <person name="Arita K."/>
            <person name="Bito T."/>
            <person name="Chiden Y."/>
            <person name="Fujitsuka N."/>
            <person name="Fukunaka R."/>
            <person name="Hamada M."/>
            <person name="Harada C."/>
            <person name="Hayashi A."/>
            <person name="Hijishita S."/>
            <person name="Honda M."/>
            <person name="Hosokawa S."/>
            <person name="Ichikawa Y."/>
            <person name="Idonuma A."/>
            <person name="Iijima M."/>
            <person name="Ikeda M."/>
            <person name="Ikeno M."/>
            <person name="Ito K."/>
            <person name="Ito S."/>
            <person name="Ito T."/>
            <person name="Ito Y."/>
            <person name="Ito Y."/>
            <person name="Iwabuchi A."/>
            <person name="Kamiya K."/>
            <person name="Karasawa W."/>
            <person name="Kurita K."/>
            <person name="Katagiri S."/>
            <person name="Kikuta A."/>
            <person name="Kobayashi H."/>
            <person name="Kobayashi N."/>
            <person name="Machita K."/>
            <person name="Maehara T."/>
            <person name="Masukawa M."/>
            <person name="Mizubayashi T."/>
            <person name="Mukai Y."/>
            <person name="Nagasaki H."/>
            <person name="Nagata Y."/>
            <person name="Naito S."/>
            <person name="Nakashima M."/>
            <person name="Nakama Y."/>
            <person name="Nakamichi Y."/>
            <person name="Nakamura M."/>
            <person name="Meguro A."/>
            <person name="Negishi M."/>
            <person name="Ohta I."/>
            <person name="Ohta T."/>
            <person name="Okamoto M."/>
            <person name="Ono N."/>
            <person name="Saji S."/>
            <person name="Sakaguchi M."/>
            <person name="Sakai K."/>
            <person name="Shibata M."/>
            <person name="Shimokawa T."/>
            <person name="Song J."/>
            <person name="Takazaki Y."/>
            <person name="Terasawa K."/>
            <person name="Tsugane M."/>
            <person name="Tsuji K."/>
            <person name="Ueda S."/>
            <person name="Waki K."/>
            <person name="Yamagata H."/>
            <person name="Yamamoto M."/>
            <person name="Yamamoto S."/>
            <person name="Yamane H."/>
            <person name="Yoshiki S."/>
            <person name="Yoshihara R."/>
            <person name="Yukawa K."/>
            <person name="Zhong H."/>
            <person name="Yano M."/>
            <person name="Yuan Q."/>
            <person name="Ouyang S."/>
            <person name="Liu J."/>
            <person name="Jones K.M."/>
            <person name="Gansberger K."/>
            <person name="Moffat K."/>
            <person name="Hill J."/>
            <person name="Bera J."/>
            <person name="Fadrosh D."/>
            <person name="Jin S."/>
            <person name="Johri S."/>
            <person name="Kim M."/>
            <person name="Overton L."/>
            <person name="Reardon M."/>
            <person name="Tsitrin T."/>
            <person name="Vuong H."/>
            <person name="Weaver B."/>
            <person name="Ciecko A."/>
            <person name="Tallon L."/>
            <person name="Jackson J."/>
            <person name="Pai G."/>
            <person name="Aken S.V."/>
            <person name="Utterback T."/>
            <person name="Reidmuller S."/>
            <person name="Feldblyum T."/>
            <person name="Hsiao J."/>
            <person name="Zismann V."/>
            <person name="Iobst S."/>
            <person name="de Vazeille A.R."/>
            <person name="Buell C.R."/>
            <person name="Ying K."/>
            <person name="Li Y."/>
            <person name="Lu T."/>
            <person name="Huang Y."/>
            <person name="Zhao Q."/>
            <person name="Feng Q."/>
            <person name="Zhang L."/>
            <person name="Zhu J."/>
            <person name="Weng Q."/>
            <person name="Mu J."/>
            <person name="Lu Y."/>
            <person name="Fan D."/>
            <person name="Liu Y."/>
            <person name="Guan J."/>
            <person name="Zhang Y."/>
            <person name="Yu S."/>
            <person name="Liu X."/>
            <person name="Zhang Y."/>
            <person name="Hong G."/>
            <person name="Han B."/>
            <person name="Choisne N."/>
            <person name="Demange N."/>
            <person name="Orjeda G."/>
            <person name="Samain S."/>
            <person name="Cattolico L."/>
            <person name="Pelletier E."/>
            <person name="Couloux A."/>
            <person name="Segurens B."/>
            <person name="Wincker P."/>
            <person name="D'Hont A."/>
            <person name="Scarpelli C."/>
            <person name="Weissenbach J."/>
            <person name="Salanoubat M."/>
            <person name="Quetier F."/>
            <person name="Yu Y."/>
            <person name="Kim H.R."/>
            <person name="Rambo T."/>
            <person name="Currie J."/>
            <person name="Collura K."/>
            <person name="Luo M."/>
            <person name="Yang T."/>
            <person name="Ammiraju J.S.S."/>
            <person name="Engler F."/>
            <person name="Soderlund C."/>
            <person name="Wing R.A."/>
            <person name="Palmer L.E."/>
            <person name="de la Bastide M."/>
            <person name="Spiegel L."/>
            <person name="Nascimento L."/>
            <person name="Zutavern T."/>
            <person name="O'Shaughnessy A."/>
            <person name="Dike S."/>
            <person name="Dedhia N."/>
            <person name="Preston R."/>
            <person name="Balija V."/>
            <person name="McCombie W.R."/>
            <person name="Chow T."/>
            <person name="Chen H."/>
            <person name="Chung M."/>
            <person name="Chen C."/>
            <person name="Shaw J."/>
            <person name="Wu H."/>
            <person name="Hsiao K."/>
            <person name="Chao Y."/>
            <person name="Chu M."/>
            <person name="Cheng C."/>
            <person name="Hour A."/>
            <person name="Lee P."/>
            <person name="Lin S."/>
            <person name="Lin Y."/>
            <person name="Liou J."/>
            <person name="Liu S."/>
            <person name="Hsing Y."/>
            <person name="Raghuvanshi S."/>
            <person name="Mohanty A."/>
            <person name="Bharti A.K."/>
            <person name="Gaur A."/>
            <person name="Gupta V."/>
            <person name="Kumar D."/>
            <person name="Ravi V."/>
            <person name="Vij S."/>
            <person name="Kapur A."/>
            <person name="Khurana P."/>
            <person name="Khurana P."/>
            <person name="Khurana J.P."/>
            <person name="Tyagi A.K."/>
            <person name="Gaikwad K."/>
            <person name="Singh A."/>
            <person name="Dalal V."/>
            <person name="Srivastava S."/>
            <person name="Dixit A."/>
            <person name="Pal A.K."/>
            <person name="Ghazi I.A."/>
            <person name="Yadav M."/>
            <person name="Pandit A."/>
            <person name="Bhargava A."/>
            <person name="Sureshbabu K."/>
            <person name="Batra K."/>
            <person name="Sharma T.R."/>
            <person name="Mohapatra T."/>
            <person name="Singh N.K."/>
            <person name="Messing J."/>
            <person name="Nelson A.B."/>
            <person name="Fuks G."/>
            <person name="Kavchok S."/>
            <person name="Keizer G."/>
            <person name="Linton E."/>
            <person name="Llaca V."/>
            <person name="Song R."/>
            <person name="Tanyolac B."/>
            <person name="Young S."/>
            <person name="Ho-Il K."/>
            <person name="Hahn J.H."/>
            <person name="Sangsakoo G."/>
            <person name="Vanavichit A."/>
            <person name="de Mattos Luiz.A.T."/>
            <person name="Zimmer P.D."/>
            <person name="Malone G."/>
            <person name="Dellagostin O."/>
            <person name="de Oliveira A.C."/>
            <person name="Bevan M."/>
            <person name="Bancroft I."/>
            <person name="Minx P."/>
            <person name="Cordum H."/>
            <person name="Wilson R."/>
            <person name="Cheng Z."/>
            <person name="Jin W."/>
            <person name="Jiang J."/>
            <person name="Leong S.A."/>
            <person name="Iwama H."/>
            <person name="Gojobori T."/>
            <person name="Itoh T."/>
            <person name="Niimura Y."/>
            <person name="Fujii Y."/>
            <person name="Habara T."/>
            <person name="Sakai H."/>
            <person name="Sato Y."/>
            <person name="Wilson G."/>
            <person name="Kumar K."/>
            <person name="McCouch S."/>
            <person name="Juretic N."/>
            <person name="Hoen D."/>
            <person name="Wright S."/>
            <person name="Bruskiewich R."/>
            <person name="Bureau T."/>
            <person name="Miyao A."/>
            <person name="Hirochika H."/>
            <person name="Nishikawa T."/>
            <person name="Kadowaki K."/>
            <person name="Sugiura M."/>
            <person name="Burr B."/>
            <person name="Sasaki T."/>
        </authorList>
    </citation>
    <scope>NUCLEOTIDE SEQUENCE [LARGE SCALE GENOMIC DNA]</scope>
    <source>
        <strain evidence="3">cv. Nipponbare</strain>
    </source>
</reference>
<dbReference type="InParanoid" id="A0A0P0X7L9"/>
<sequence>MDCRDPIKFSDFFRSFLNSATLRLRSSSNQALQRSKLNEYDMGEARTSGEKAHGERDRTSAATAPHATPPWRMTALPSTSSSHVPHPPTTPPPPPLPLASSSP</sequence>
<dbReference type="PaxDb" id="39947-A0A0P0X7L9"/>
<gene>
    <name evidence="2" type="ordered locus">Os07g0565350</name>
    <name evidence="2" type="ORF">OSNPB_070565350</name>
</gene>
<organism evidence="2 3">
    <name type="scientific">Oryza sativa subsp. japonica</name>
    <name type="common">Rice</name>
    <dbReference type="NCBI Taxonomy" id="39947"/>
    <lineage>
        <taxon>Eukaryota</taxon>
        <taxon>Viridiplantae</taxon>
        <taxon>Streptophyta</taxon>
        <taxon>Embryophyta</taxon>
        <taxon>Tracheophyta</taxon>
        <taxon>Spermatophyta</taxon>
        <taxon>Magnoliopsida</taxon>
        <taxon>Liliopsida</taxon>
        <taxon>Poales</taxon>
        <taxon>Poaceae</taxon>
        <taxon>BOP clade</taxon>
        <taxon>Oryzoideae</taxon>
        <taxon>Oryzeae</taxon>
        <taxon>Oryzinae</taxon>
        <taxon>Oryza</taxon>
        <taxon>Oryza sativa</taxon>
    </lineage>
</organism>
<dbReference type="Gramene" id="Os07t0565350-00">
    <property type="protein sequence ID" value="Os07t0565350-00"/>
    <property type="gene ID" value="Os07g0565350"/>
</dbReference>
<accession>A0A0P0X7L9</accession>
<evidence type="ECO:0000313" key="3">
    <source>
        <dbReference type="Proteomes" id="UP000059680"/>
    </source>
</evidence>
<proteinExistence type="predicted"/>
<reference evidence="2 3" key="2">
    <citation type="journal article" date="2013" name="Plant Cell Physiol.">
        <title>Rice Annotation Project Database (RAP-DB): an integrative and interactive database for rice genomics.</title>
        <authorList>
            <person name="Sakai H."/>
            <person name="Lee S.S."/>
            <person name="Tanaka T."/>
            <person name="Numa H."/>
            <person name="Kim J."/>
            <person name="Kawahara Y."/>
            <person name="Wakimoto H."/>
            <person name="Yang C.C."/>
            <person name="Iwamoto M."/>
            <person name="Abe T."/>
            <person name="Yamada Y."/>
            <person name="Muto A."/>
            <person name="Inokuchi H."/>
            <person name="Ikemura T."/>
            <person name="Matsumoto T."/>
            <person name="Sasaki T."/>
            <person name="Itoh T."/>
        </authorList>
    </citation>
    <scope>NUCLEOTIDE SEQUENCE [LARGE SCALE GENOMIC DNA]</scope>
    <source>
        <strain evidence="3">cv. Nipponbare</strain>
    </source>
</reference>
<dbReference type="EMBL" id="AP014963">
    <property type="protein sequence ID" value="BAT02175.1"/>
    <property type="molecule type" value="Genomic_DNA"/>
</dbReference>
<feature type="compositionally biased region" description="Basic and acidic residues" evidence="1">
    <location>
        <begin position="36"/>
        <end position="59"/>
    </location>
</feature>
<evidence type="ECO:0000313" key="2">
    <source>
        <dbReference type="EMBL" id="BAT02175.1"/>
    </source>
</evidence>
<feature type="compositionally biased region" description="Low complexity" evidence="1">
    <location>
        <begin position="60"/>
        <end position="84"/>
    </location>
</feature>
<feature type="region of interest" description="Disordered" evidence="1">
    <location>
        <begin position="28"/>
        <end position="103"/>
    </location>
</feature>
<feature type="compositionally biased region" description="Pro residues" evidence="1">
    <location>
        <begin position="85"/>
        <end position="97"/>
    </location>
</feature>
<protein>
    <submittedName>
        <fullName evidence="2">Os07g0565350 protein</fullName>
    </submittedName>
</protein>
<keyword evidence="3" id="KW-1185">Reference proteome</keyword>
<name>A0A0P0X7L9_ORYSJ</name>
<reference evidence="2 3" key="3">
    <citation type="journal article" date="2013" name="Rice">
        <title>Improvement of the Oryza sativa Nipponbare reference genome using next generation sequence and optical map data.</title>
        <authorList>
            <person name="Kawahara Y."/>
            <person name="de la Bastide M."/>
            <person name="Hamilton J.P."/>
            <person name="Kanamori H."/>
            <person name="McCombie W.R."/>
            <person name="Ouyang S."/>
            <person name="Schwartz D.C."/>
            <person name="Tanaka T."/>
            <person name="Wu J."/>
            <person name="Zhou S."/>
            <person name="Childs K.L."/>
            <person name="Davidson R.M."/>
            <person name="Lin H."/>
            <person name="Quesada-Ocampo L."/>
            <person name="Vaillancourt B."/>
            <person name="Sakai H."/>
            <person name="Lee S.S."/>
            <person name="Kim J."/>
            <person name="Numa H."/>
            <person name="Itoh T."/>
            <person name="Buell C.R."/>
            <person name="Matsumoto T."/>
        </authorList>
    </citation>
    <scope>NUCLEOTIDE SEQUENCE [LARGE SCALE GENOMIC DNA]</scope>
    <source>
        <strain evidence="3">cv. Nipponbare</strain>
    </source>
</reference>
<dbReference type="AlphaFoldDB" id="A0A0P0X7L9"/>
<evidence type="ECO:0000256" key="1">
    <source>
        <dbReference type="SAM" id="MobiDB-lite"/>
    </source>
</evidence>
<dbReference type="Proteomes" id="UP000059680">
    <property type="component" value="Chromosome 7"/>
</dbReference>